<comment type="caution">
    <text evidence="1">The sequence shown here is derived from an EMBL/GenBank/DDBJ whole genome shotgun (WGS) entry which is preliminary data.</text>
</comment>
<evidence type="ECO:0000313" key="2">
    <source>
        <dbReference type="Proteomes" id="UP000789759"/>
    </source>
</evidence>
<keyword evidence="2" id="KW-1185">Reference proteome</keyword>
<dbReference type="Proteomes" id="UP000789759">
    <property type="component" value="Unassembled WGS sequence"/>
</dbReference>
<proteinExistence type="predicted"/>
<dbReference type="AlphaFoldDB" id="A0A9N9I6W3"/>
<reference evidence="1" key="1">
    <citation type="submission" date="2021-06" db="EMBL/GenBank/DDBJ databases">
        <authorList>
            <person name="Kallberg Y."/>
            <person name="Tangrot J."/>
            <person name="Rosling A."/>
        </authorList>
    </citation>
    <scope>NUCLEOTIDE SEQUENCE</scope>
    <source>
        <strain evidence="1">FL966</strain>
    </source>
</reference>
<accession>A0A9N9I6W3</accession>
<name>A0A9N9I6W3_9GLOM</name>
<sequence>MVIHPFGANLGSGNQNFRPSRSSLLLLYLETFRIESDSITSVGFFWQSLAEQILKVRFGLLEI</sequence>
<gene>
    <name evidence="1" type="ORF">CPELLU_LOCUS12989</name>
</gene>
<evidence type="ECO:0000313" key="1">
    <source>
        <dbReference type="EMBL" id="CAG8722683.1"/>
    </source>
</evidence>
<protein>
    <submittedName>
        <fullName evidence="1">24017_t:CDS:1</fullName>
    </submittedName>
</protein>
<organism evidence="1 2">
    <name type="scientific">Cetraspora pellucida</name>
    <dbReference type="NCBI Taxonomy" id="1433469"/>
    <lineage>
        <taxon>Eukaryota</taxon>
        <taxon>Fungi</taxon>
        <taxon>Fungi incertae sedis</taxon>
        <taxon>Mucoromycota</taxon>
        <taxon>Glomeromycotina</taxon>
        <taxon>Glomeromycetes</taxon>
        <taxon>Diversisporales</taxon>
        <taxon>Gigasporaceae</taxon>
        <taxon>Cetraspora</taxon>
    </lineage>
</organism>
<dbReference type="EMBL" id="CAJVQA010013234">
    <property type="protein sequence ID" value="CAG8722683.1"/>
    <property type="molecule type" value="Genomic_DNA"/>
</dbReference>